<feature type="domain" description="Aflatoxin regulatory protein" evidence="7">
    <location>
        <begin position="144"/>
        <end position="238"/>
    </location>
</feature>
<keyword evidence="4" id="KW-0804">Transcription</keyword>
<keyword evidence="5" id="KW-0539">Nucleus</keyword>
<gene>
    <name evidence="8" type="ORF">N7452_001952</name>
</gene>
<keyword evidence="1" id="KW-0479">Metal-binding</keyword>
<evidence type="ECO:0000313" key="9">
    <source>
        <dbReference type="Proteomes" id="UP001147695"/>
    </source>
</evidence>
<organism evidence="8 9">
    <name type="scientific">Penicillium brevicompactum</name>
    <dbReference type="NCBI Taxonomy" id="5074"/>
    <lineage>
        <taxon>Eukaryota</taxon>
        <taxon>Fungi</taxon>
        <taxon>Dikarya</taxon>
        <taxon>Ascomycota</taxon>
        <taxon>Pezizomycotina</taxon>
        <taxon>Eurotiomycetes</taxon>
        <taxon>Eurotiomycetidae</taxon>
        <taxon>Eurotiales</taxon>
        <taxon>Aspergillaceae</taxon>
        <taxon>Penicillium</taxon>
    </lineage>
</organism>
<evidence type="ECO:0000256" key="5">
    <source>
        <dbReference type="ARBA" id="ARBA00023242"/>
    </source>
</evidence>
<protein>
    <recommendedName>
        <fullName evidence="7">Aflatoxin regulatory protein domain-containing protein</fullName>
    </recommendedName>
</protein>
<evidence type="ECO:0000256" key="6">
    <source>
        <dbReference type="SAM" id="MobiDB-lite"/>
    </source>
</evidence>
<dbReference type="Pfam" id="PF08493">
    <property type="entry name" value="AflR"/>
    <property type="match status" value="1"/>
</dbReference>
<dbReference type="GO" id="GO:0003677">
    <property type="term" value="F:DNA binding"/>
    <property type="evidence" value="ECO:0007669"/>
    <property type="project" value="UniProtKB-KW"/>
</dbReference>
<accession>A0A9W9R8V3</accession>
<name>A0A9W9R8V3_PENBR</name>
<evidence type="ECO:0000256" key="1">
    <source>
        <dbReference type="ARBA" id="ARBA00022723"/>
    </source>
</evidence>
<sequence length="353" mass="39015">MVSVTYGDDDRHSYSAQSRADWEKTNNMGHNTISFEDANPNNLHLNLSDADLYLNTFASTSSFPVDSTPNLRSELPSDLEAHIFDCSNGPIQHCPTMDYPFDPFAVEPHPTPHLATPDSVLTPFPTPPPLEGVSSCREQDRPLCILAATQALRSLHVQQANCHSRQSNTNYDGHDPNGPEQPRMSGSVLKCNKDAGMSVCRMLQCPCALRPQNQLLLAIICSKLIAWYRAMIYTCFVDPRARQEVRHNDTAVEKVVHQPVTIGDHSVDDQGLGLTIQAQVTLGELHHMQRLVETLSARIQETASPFPSTPFLGIEIQSQPVKLPELAHDHLITDLLTEVLAAKADLMTASQNL</sequence>
<feature type="region of interest" description="Disordered" evidence="6">
    <location>
        <begin position="163"/>
        <end position="183"/>
    </location>
</feature>
<comment type="caution">
    <text evidence="8">The sequence shown here is derived from an EMBL/GenBank/DDBJ whole genome shotgun (WGS) entry which is preliminary data.</text>
</comment>
<dbReference type="AlphaFoldDB" id="A0A9W9R8V3"/>
<reference evidence="8" key="2">
    <citation type="journal article" date="2023" name="IMA Fungus">
        <title>Comparative genomic study of the Penicillium genus elucidates a diverse pangenome and 15 lateral gene transfer events.</title>
        <authorList>
            <person name="Petersen C."/>
            <person name="Sorensen T."/>
            <person name="Nielsen M.R."/>
            <person name="Sondergaard T.E."/>
            <person name="Sorensen J.L."/>
            <person name="Fitzpatrick D.A."/>
            <person name="Frisvad J.C."/>
            <person name="Nielsen K.L."/>
        </authorList>
    </citation>
    <scope>NUCLEOTIDE SEQUENCE</scope>
    <source>
        <strain evidence="8">IBT 35673</strain>
    </source>
</reference>
<evidence type="ECO:0000313" key="8">
    <source>
        <dbReference type="EMBL" id="KAJ5352978.1"/>
    </source>
</evidence>
<proteinExistence type="predicted"/>
<evidence type="ECO:0000259" key="7">
    <source>
        <dbReference type="Pfam" id="PF08493"/>
    </source>
</evidence>
<dbReference type="GO" id="GO:0046872">
    <property type="term" value="F:metal ion binding"/>
    <property type="evidence" value="ECO:0007669"/>
    <property type="project" value="UniProtKB-KW"/>
</dbReference>
<evidence type="ECO:0000256" key="3">
    <source>
        <dbReference type="ARBA" id="ARBA00023125"/>
    </source>
</evidence>
<dbReference type="EMBL" id="JAPZBQ010000001">
    <property type="protein sequence ID" value="KAJ5352978.1"/>
    <property type="molecule type" value="Genomic_DNA"/>
</dbReference>
<dbReference type="GO" id="GO:0006355">
    <property type="term" value="P:regulation of DNA-templated transcription"/>
    <property type="evidence" value="ECO:0007669"/>
    <property type="project" value="InterPro"/>
</dbReference>
<keyword evidence="2" id="KW-0805">Transcription regulation</keyword>
<evidence type="ECO:0000256" key="4">
    <source>
        <dbReference type="ARBA" id="ARBA00023163"/>
    </source>
</evidence>
<dbReference type="InterPro" id="IPR013700">
    <property type="entry name" value="AflR"/>
</dbReference>
<dbReference type="GO" id="GO:0045122">
    <property type="term" value="P:aflatoxin biosynthetic process"/>
    <property type="evidence" value="ECO:0007669"/>
    <property type="project" value="InterPro"/>
</dbReference>
<dbReference type="Proteomes" id="UP001147695">
    <property type="component" value="Unassembled WGS sequence"/>
</dbReference>
<dbReference type="GO" id="GO:0005634">
    <property type="term" value="C:nucleus"/>
    <property type="evidence" value="ECO:0007669"/>
    <property type="project" value="InterPro"/>
</dbReference>
<reference evidence="8" key="1">
    <citation type="submission" date="2022-12" db="EMBL/GenBank/DDBJ databases">
        <authorList>
            <person name="Petersen C."/>
        </authorList>
    </citation>
    <scope>NUCLEOTIDE SEQUENCE</scope>
    <source>
        <strain evidence="8">IBT 35673</strain>
    </source>
</reference>
<evidence type="ECO:0000256" key="2">
    <source>
        <dbReference type="ARBA" id="ARBA00023015"/>
    </source>
</evidence>
<keyword evidence="3" id="KW-0238">DNA-binding</keyword>